<evidence type="ECO:0000256" key="5">
    <source>
        <dbReference type="ARBA" id="ARBA00022537"/>
    </source>
</evidence>
<keyword evidence="10 12" id="KW-0040">ANK repeat</keyword>
<dbReference type="GO" id="GO:0044218">
    <property type="term" value="C:other organism cell membrane"/>
    <property type="evidence" value="ECO:0007669"/>
    <property type="project" value="UniProtKB-KW"/>
</dbReference>
<comment type="subcellular location">
    <subcellularLocation>
        <location evidence="2">Secreted</location>
    </subcellularLocation>
    <subcellularLocation>
        <location evidence="1">Target cell membrane</location>
    </subcellularLocation>
</comment>
<dbReference type="InterPro" id="IPR002110">
    <property type="entry name" value="Ankyrin_rpt"/>
</dbReference>
<evidence type="ECO:0000256" key="3">
    <source>
        <dbReference type="ARBA" id="ARBA00022483"/>
    </source>
</evidence>
<dbReference type="PANTHER" id="PTHR24189">
    <property type="entry name" value="MYOTROPHIN"/>
    <property type="match status" value="1"/>
</dbReference>
<dbReference type="GO" id="GO:0005576">
    <property type="term" value="C:extracellular region"/>
    <property type="evidence" value="ECO:0007669"/>
    <property type="project" value="UniProtKB-SubCell"/>
</dbReference>
<dbReference type="SMART" id="SM00248">
    <property type="entry name" value="ANK"/>
    <property type="match status" value="8"/>
</dbReference>
<keyword evidence="7" id="KW-0528">Neurotoxin</keyword>
<dbReference type="PRINTS" id="PR01415">
    <property type="entry name" value="ANKYRIN"/>
</dbReference>
<dbReference type="PANTHER" id="PTHR24189:SF50">
    <property type="entry name" value="ANKYRIN REPEAT AND SOCS BOX PROTEIN 2"/>
    <property type="match status" value="1"/>
</dbReference>
<feature type="repeat" description="ANK" evidence="12">
    <location>
        <begin position="262"/>
        <end position="294"/>
    </location>
</feature>
<protein>
    <submittedName>
        <fullName evidence="14">Uncharacterized protein</fullName>
    </submittedName>
</protein>
<dbReference type="Pfam" id="PF12796">
    <property type="entry name" value="Ank_2"/>
    <property type="match status" value="3"/>
</dbReference>
<keyword evidence="6" id="KW-0800">Toxin</keyword>
<keyword evidence="15" id="KW-1185">Reference proteome</keyword>
<evidence type="ECO:0000256" key="12">
    <source>
        <dbReference type="PROSITE-ProRule" id="PRU00023"/>
    </source>
</evidence>
<feature type="repeat" description="ANK" evidence="12">
    <location>
        <begin position="65"/>
        <end position="97"/>
    </location>
</feature>
<keyword evidence="5" id="KW-1052">Target cell membrane</keyword>
<evidence type="ECO:0000256" key="7">
    <source>
        <dbReference type="ARBA" id="ARBA00022699"/>
    </source>
</evidence>
<dbReference type="Gene3D" id="1.25.40.20">
    <property type="entry name" value="Ankyrin repeat-containing domain"/>
    <property type="match status" value="4"/>
</dbReference>
<feature type="repeat" description="ANK" evidence="12">
    <location>
        <begin position="303"/>
        <end position="335"/>
    </location>
</feature>
<proteinExistence type="predicted"/>
<feature type="transmembrane region" description="Helical" evidence="13">
    <location>
        <begin position="390"/>
        <end position="412"/>
    </location>
</feature>
<dbReference type="GO" id="GO:0090729">
    <property type="term" value="F:toxin activity"/>
    <property type="evidence" value="ECO:0007669"/>
    <property type="project" value="UniProtKB-KW"/>
</dbReference>
<dbReference type="PROSITE" id="PS50088">
    <property type="entry name" value="ANK_REPEAT"/>
    <property type="match status" value="7"/>
</dbReference>
<keyword evidence="13" id="KW-0472">Membrane</keyword>
<gene>
    <name evidence="14" type="ORF">JTE90_027151</name>
</gene>
<evidence type="ECO:0000313" key="14">
    <source>
        <dbReference type="EMBL" id="KAG8174681.1"/>
    </source>
</evidence>
<keyword evidence="13" id="KW-0812">Transmembrane</keyword>
<reference evidence="14 15" key="1">
    <citation type="journal article" date="2022" name="Nat. Ecol. Evol.">
        <title>A masculinizing supergene underlies an exaggerated male reproductive morph in a spider.</title>
        <authorList>
            <person name="Hendrickx F."/>
            <person name="De Corte Z."/>
            <person name="Sonet G."/>
            <person name="Van Belleghem S.M."/>
            <person name="Kostlbacher S."/>
            <person name="Vangestel C."/>
        </authorList>
    </citation>
    <scope>NUCLEOTIDE SEQUENCE [LARGE SCALE GENOMIC DNA]</scope>
    <source>
        <strain evidence="14">W744_W776</strain>
    </source>
</reference>
<dbReference type="GO" id="GO:0044231">
    <property type="term" value="C:host cell presynaptic membrane"/>
    <property type="evidence" value="ECO:0007669"/>
    <property type="project" value="UniProtKB-KW"/>
</dbReference>
<evidence type="ECO:0000256" key="2">
    <source>
        <dbReference type="ARBA" id="ARBA00004613"/>
    </source>
</evidence>
<evidence type="ECO:0000256" key="6">
    <source>
        <dbReference type="ARBA" id="ARBA00022656"/>
    </source>
</evidence>
<dbReference type="EMBL" id="JAFNEN010001166">
    <property type="protein sequence ID" value="KAG8174681.1"/>
    <property type="molecule type" value="Genomic_DNA"/>
</dbReference>
<feature type="transmembrane region" description="Helical" evidence="13">
    <location>
        <begin position="418"/>
        <end position="441"/>
    </location>
</feature>
<organism evidence="14 15">
    <name type="scientific">Oedothorax gibbosus</name>
    <dbReference type="NCBI Taxonomy" id="931172"/>
    <lineage>
        <taxon>Eukaryota</taxon>
        <taxon>Metazoa</taxon>
        <taxon>Ecdysozoa</taxon>
        <taxon>Arthropoda</taxon>
        <taxon>Chelicerata</taxon>
        <taxon>Arachnida</taxon>
        <taxon>Araneae</taxon>
        <taxon>Araneomorphae</taxon>
        <taxon>Entelegynae</taxon>
        <taxon>Araneoidea</taxon>
        <taxon>Linyphiidae</taxon>
        <taxon>Erigoninae</taxon>
        <taxon>Oedothorax</taxon>
    </lineage>
</organism>
<evidence type="ECO:0000256" key="11">
    <source>
        <dbReference type="ARBA" id="ARBA00023298"/>
    </source>
</evidence>
<keyword evidence="3" id="KW-0268">Exocytosis</keyword>
<accession>A0AAV6TSZ2</accession>
<evidence type="ECO:0000256" key="13">
    <source>
        <dbReference type="SAM" id="Phobius"/>
    </source>
</evidence>
<keyword evidence="8" id="KW-0677">Repeat</keyword>
<keyword evidence="4" id="KW-0964">Secreted</keyword>
<evidence type="ECO:0000256" key="10">
    <source>
        <dbReference type="ARBA" id="ARBA00023043"/>
    </source>
</evidence>
<keyword evidence="11" id="KW-1053">Target membrane</keyword>
<evidence type="ECO:0000313" key="15">
    <source>
        <dbReference type="Proteomes" id="UP000827092"/>
    </source>
</evidence>
<evidence type="ECO:0000256" key="4">
    <source>
        <dbReference type="ARBA" id="ARBA00022525"/>
    </source>
</evidence>
<feature type="repeat" description="ANK" evidence="12">
    <location>
        <begin position="98"/>
        <end position="130"/>
    </location>
</feature>
<feature type="repeat" description="ANK" evidence="12">
    <location>
        <begin position="180"/>
        <end position="212"/>
    </location>
</feature>
<evidence type="ECO:0000256" key="8">
    <source>
        <dbReference type="ARBA" id="ARBA00022737"/>
    </source>
</evidence>
<evidence type="ECO:0000256" key="1">
    <source>
        <dbReference type="ARBA" id="ARBA00004175"/>
    </source>
</evidence>
<comment type="caution">
    <text evidence="14">The sequence shown here is derived from an EMBL/GenBank/DDBJ whole genome shotgun (WGS) entry which is preliminary data.</text>
</comment>
<dbReference type="AlphaFoldDB" id="A0AAV6TSZ2"/>
<dbReference type="PROSITE" id="PS50297">
    <property type="entry name" value="ANK_REP_REGION"/>
    <property type="match status" value="6"/>
</dbReference>
<dbReference type="Proteomes" id="UP000827092">
    <property type="component" value="Unassembled WGS sequence"/>
</dbReference>
<feature type="repeat" description="ANK" evidence="12">
    <location>
        <begin position="139"/>
        <end position="171"/>
    </location>
</feature>
<evidence type="ECO:0000256" key="9">
    <source>
        <dbReference type="ARBA" id="ARBA00023028"/>
    </source>
</evidence>
<sequence length="461" mass="50321">MNLTIEQWKEILNAVNANEGDILGQIKVKLLERYGDIHKGWEQKSFDVNHIFNVSMTIFGDQFVQEAALLHIAAYSNRKDLVTTLLKNQAKVDAKGNNGFTALHSAILGKNTEIAEWLIKNGANVKEKFDLKFPGGGFTGITALHSAIFDKNTEIAEFLIRNGAKVNEKFDLKSPEGEFIGITALHSAIFDNNTEIAEFLIRNGANVNEKFDLKCPKGEFTGITALHSAIFDKNTEIAEFLIRNGANVNEKFDLKCPKGEFTGITTLPLAIFNNDTEIAEFLIKNGANVDEKFDLKCPKGEFTGITALHLAAQDGELGIVKYLVDKKADVNLKNNDGFTALDFAEQSDKKYIVRYLHLCKGKKMFNQKPGEYLEHSLTKAGRDKEITSKAVKVGCVCGVIAALAVGGGLFAAGIELPILALIGIAVAAALVIGVIAGGITYSVSKKLDEPDLGDNQHERTC</sequence>
<dbReference type="SUPFAM" id="SSF48403">
    <property type="entry name" value="Ankyrin repeat"/>
    <property type="match status" value="1"/>
</dbReference>
<keyword evidence="13" id="KW-1133">Transmembrane helix</keyword>
<dbReference type="InterPro" id="IPR036770">
    <property type="entry name" value="Ankyrin_rpt-contain_sf"/>
</dbReference>
<feature type="repeat" description="ANK" evidence="12">
    <location>
        <begin position="221"/>
        <end position="253"/>
    </location>
</feature>
<keyword evidence="9" id="KW-0638">Presynaptic neurotoxin</keyword>
<dbReference type="GO" id="GO:0006887">
    <property type="term" value="P:exocytosis"/>
    <property type="evidence" value="ECO:0007669"/>
    <property type="project" value="UniProtKB-KW"/>
</dbReference>
<dbReference type="InterPro" id="IPR050745">
    <property type="entry name" value="Multifunctional_regulatory"/>
</dbReference>
<name>A0AAV6TSZ2_9ARAC</name>